<dbReference type="EMBL" id="BAABLX010000065">
    <property type="protein sequence ID" value="GAA4954869.1"/>
    <property type="molecule type" value="Genomic_DNA"/>
</dbReference>
<dbReference type="AlphaFoldDB" id="A0AAV3U7W3"/>
<keyword evidence="3" id="KW-1185">Reference proteome</keyword>
<proteinExistence type="predicted"/>
<evidence type="ECO:0000313" key="3">
    <source>
        <dbReference type="Proteomes" id="UP001409585"/>
    </source>
</evidence>
<sequence>MYLLDGIITLPLLCWLCIADKKKALLTAASLFCLVIITGSFIIPDENQTV</sequence>
<accession>A0AAV3U7W3</accession>
<comment type="caution">
    <text evidence="2">The sequence shown here is derived from an EMBL/GenBank/DDBJ whole genome shotgun (WGS) entry which is preliminary data.</text>
</comment>
<keyword evidence="1" id="KW-1133">Transmembrane helix</keyword>
<reference evidence="3" key="1">
    <citation type="journal article" date="2019" name="Int. J. Syst. Evol. Microbiol.">
        <title>The Global Catalogue of Microorganisms (GCM) 10K type strain sequencing project: providing services to taxonomists for standard genome sequencing and annotation.</title>
        <authorList>
            <consortium name="The Broad Institute Genomics Platform"/>
            <consortium name="The Broad Institute Genome Sequencing Center for Infectious Disease"/>
            <person name="Wu L."/>
            <person name="Ma J."/>
        </authorList>
    </citation>
    <scope>NUCLEOTIDE SEQUENCE [LARGE SCALE GENOMIC DNA]</scope>
    <source>
        <strain evidence="3">JCM 19134</strain>
    </source>
</reference>
<gene>
    <name evidence="2" type="ORF">GCM10025791_38780</name>
</gene>
<protein>
    <submittedName>
        <fullName evidence="2">Uncharacterized protein</fullName>
    </submittedName>
</protein>
<evidence type="ECO:0000256" key="1">
    <source>
        <dbReference type="SAM" id="Phobius"/>
    </source>
</evidence>
<organism evidence="2 3">
    <name type="scientific">Halioxenophilus aromaticivorans</name>
    <dbReference type="NCBI Taxonomy" id="1306992"/>
    <lineage>
        <taxon>Bacteria</taxon>
        <taxon>Pseudomonadati</taxon>
        <taxon>Pseudomonadota</taxon>
        <taxon>Gammaproteobacteria</taxon>
        <taxon>Alteromonadales</taxon>
        <taxon>Alteromonadaceae</taxon>
        <taxon>Halioxenophilus</taxon>
    </lineage>
</organism>
<keyword evidence="1" id="KW-0472">Membrane</keyword>
<keyword evidence="1" id="KW-0812">Transmembrane</keyword>
<evidence type="ECO:0000313" key="2">
    <source>
        <dbReference type="EMBL" id="GAA4954869.1"/>
    </source>
</evidence>
<dbReference type="RefSeq" id="WP_345426367.1">
    <property type="nucleotide sequence ID" value="NZ_AP031496.1"/>
</dbReference>
<dbReference type="Proteomes" id="UP001409585">
    <property type="component" value="Unassembled WGS sequence"/>
</dbReference>
<name>A0AAV3U7W3_9ALTE</name>
<feature type="transmembrane region" description="Helical" evidence="1">
    <location>
        <begin position="24"/>
        <end position="43"/>
    </location>
</feature>